<sequence length="209" mass="24825">MKKDSSTRKNFQYLSEKQRNIEETWSRIRTNNTKLLQMKTEETKKALYYSTGYFNQMQEVYDEAMERITEYIKTAQQKAMKSTEETTPNEPKHPLSTLIEEQQLRMDEIEELIQESEYTEDNIAIKGIKTTILREWETIQTNHWKILQQDINKTSSYFNKQQYRSIRTKIFKIQGEADNGTPMAKPNQVSQNISLPKLQIPTFTGKYEE</sequence>
<name>A0ABD1FD24_HYPHA</name>
<evidence type="ECO:0000313" key="2">
    <source>
        <dbReference type="Proteomes" id="UP001566132"/>
    </source>
</evidence>
<keyword evidence="2" id="KW-1185">Reference proteome</keyword>
<proteinExistence type="predicted"/>
<evidence type="ECO:0000313" key="1">
    <source>
        <dbReference type="EMBL" id="KAL1514387.1"/>
    </source>
</evidence>
<reference evidence="1 2" key="1">
    <citation type="submission" date="2024-05" db="EMBL/GenBank/DDBJ databases">
        <title>Genetic variation in Jamaican populations of the coffee berry borer (Hypothenemus hampei).</title>
        <authorList>
            <person name="Errbii M."/>
            <person name="Myrie A."/>
        </authorList>
    </citation>
    <scope>NUCLEOTIDE SEQUENCE [LARGE SCALE GENOMIC DNA]</scope>
    <source>
        <strain evidence="1">JA-Hopewell-2020-01-JO</strain>
        <tissue evidence="1">Whole body</tissue>
    </source>
</reference>
<accession>A0ABD1FD24</accession>
<dbReference type="AlphaFoldDB" id="A0ABD1FD24"/>
<dbReference type="EMBL" id="JBDJPC010000002">
    <property type="protein sequence ID" value="KAL1514387.1"/>
    <property type="molecule type" value="Genomic_DNA"/>
</dbReference>
<gene>
    <name evidence="1" type="ORF">ABEB36_003654</name>
</gene>
<comment type="caution">
    <text evidence="1">The sequence shown here is derived from an EMBL/GenBank/DDBJ whole genome shotgun (WGS) entry which is preliminary data.</text>
</comment>
<dbReference type="Proteomes" id="UP001566132">
    <property type="component" value="Unassembled WGS sequence"/>
</dbReference>
<protein>
    <submittedName>
        <fullName evidence="1">Uncharacterized protein</fullName>
    </submittedName>
</protein>
<organism evidence="1 2">
    <name type="scientific">Hypothenemus hampei</name>
    <name type="common">Coffee berry borer</name>
    <dbReference type="NCBI Taxonomy" id="57062"/>
    <lineage>
        <taxon>Eukaryota</taxon>
        <taxon>Metazoa</taxon>
        <taxon>Ecdysozoa</taxon>
        <taxon>Arthropoda</taxon>
        <taxon>Hexapoda</taxon>
        <taxon>Insecta</taxon>
        <taxon>Pterygota</taxon>
        <taxon>Neoptera</taxon>
        <taxon>Endopterygota</taxon>
        <taxon>Coleoptera</taxon>
        <taxon>Polyphaga</taxon>
        <taxon>Cucujiformia</taxon>
        <taxon>Curculionidae</taxon>
        <taxon>Scolytinae</taxon>
        <taxon>Hypothenemus</taxon>
    </lineage>
</organism>